<feature type="transmembrane region" description="Helical" evidence="8">
    <location>
        <begin position="116"/>
        <end position="136"/>
    </location>
</feature>
<feature type="compositionally biased region" description="Low complexity" evidence="7">
    <location>
        <begin position="304"/>
        <end position="325"/>
    </location>
</feature>
<feature type="transmembrane region" description="Helical" evidence="8">
    <location>
        <begin position="192"/>
        <end position="210"/>
    </location>
</feature>
<name>A0A423PUF8_9GAMM</name>
<keyword evidence="4" id="KW-0862">Zinc</keyword>
<feature type="transmembrane region" description="Helical" evidence="8">
    <location>
        <begin position="7"/>
        <end position="29"/>
    </location>
</feature>
<dbReference type="InterPro" id="IPR002524">
    <property type="entry name" value="Cation_efflux"/>
</dbReference>
<organism evidence="10 11">
    <name type="scientific">Salinisphaera orenii MK-B5</name>
    <dbReference type="NCBI Taxonomy" id="856730"/>
    <lineage>
        <taxon>Bacteria</taxon>
        <taxon>Pseudomonadati</taxon>
        <taxon>Pseudomonadota</taxon>
        <taxon>Gammaproteobacteria</taxon>
        <taxon>Salinisphaerales</taxon>
        <taxon>Salinisphaeraceae</taxon>
        <taxon>Salinisphaera</taxon>
    </lineage>
</organism>
<dbReference type="SUPFAM" id="SSF160240">
    <property type="entry name" value="Cation efflux protein cytoplasmic domain-like"/>
    <property type="match status" value="1"/>
</dbReference>
<dbReference type="InterPro" id="IPR027469">
    <property type="entry name" value="Cation_efflux_TMD_sf"/>
</dbReference>
<feature type="transmembrane region" description="Helical" evidence="8">
    <location>
        <begin position="157"/>
        <end position="180"/>
    </location>
</feature>
<dbReference type="RefSeq" id="WP_123630295.1">
    <property type="nucleotide sequence ID" value="NZ_AYKH01000005.1"/>
</dbReference>
<protein>
    <submittedName>
        <fullName evidence="10">Cation transporter</fullName>
    </submittedName>
</protein>
<evidence type="ECO:0000256" key="1">
    <source>
        <dbReference type="ARBA" id="ARBA00004141"/>
    </source>
</evidence>
<dbReference type="InterPro" id="IPR036837">
    <property type="entry name" value="Cation_efflux_CTD_sf"/>
</dbReference>
<evidence type="ECO:0000256" key="7">
    <source>
        <dbReference type="SAM" id="MobiDB-lite"/>
    </source>
</evidence>
<comment type="caution">
    <text evidence="10">The sequence shown here is derived from an EMBL/GenBank/DDBJ whole genome shotgun (WGS) entry which is preliminary data.</text>
</comment>
<dbReference type="Proteomes" id="UP000283993">
    <property type="component" value="Unassembled WGS sequence"/>
</dbReference>
<proteinExistence type="predicted"/>
<feature type="transmembrane region" description="Helical" evidence="8">
    <location>
        <begin position="35"/>
        <end position="54"/>
    </location>
</feature>
<evidence type="ECO:0000256" key="8">
    <source>
        <dbReference type="SAM" id="Phobius"/>
    </source>
</evidence>
<dbReference type="GO" id="GO:0016020">
    <property type="term" value="C:membrane"/>
    <property type="evidence" value="ECO:0007669"/>
    <property type="project" value="UniProtKB-SubCell"/>
</dbReference>
<keyword evidence="6 8" id="KW-0472">Membrane</keyword>
<sequence>MASGSRTVIYAALAGNLLIAITKFIAAAFTGSAAMMAEGIHSTVDTGNQGLLLYGMKRAKQPADARFPFGYGKEVYFWSFMVAVLIFAVGAGISIYEGVSRLLHPHPVESPLINYVVLGLAMLFEGAAWFVAARQFNRVRGKWGPFEAVRRGKDPGAFLVLFEDSAAMLGLIVAFAALLAGQLTGIPQFDGLASICIGLILAVTAVWLAIETKGLLIGEAANQHVVRDIRALVARDPAVERVNEVLTMHVGPEFILVNISVRFAPGLSGEQIQAATQGMDRAIKAECEHVERVFIEAEREADGPTEAGADGATGDAAKPTDPATR</sequence>
<dbReference type="GO" id="GO:0008324">
    <property type="term" value="F:monoatomic cation transmembrane transporter activity"/>
    <property type="evidence" value="ECO:0007669"/>
    <property type="project" value="InterPro"/>
</dbReference>
<dbReference type="Pfam" id="PF01545">
    <property type="entry name" value="Cation_efflux"/>
    <property type="match status" value="1"/>
</dbReference>
<evidence type="ECO:0000313" key="11">
    <source>
        <dbReference type="Proteomes" id="UP000283993"/>
    </source>
</evidence>
<evidence type="ECO:0000256" key="2">
    <source>
        <dbReference type="ARBA" id="ARBA00022448"/>
    </source>
</evidence>
<evidence type="ECO:0000259" key="9">
    <source>
        <dbReference type="Pfam" id="PF01545"/>
    </source>
</evidence>
<dbReference type="InterPro" id="IPR058533">
    <property type="entry name" value="Cation_efflux_TM"/>
</dbReference>
<keyword evidence="3 8" id="KW-0812">Transmembrane</keyword>
<keyword evidence="4" id="KW-0406">Ion transport</keyword>
<dbReference type="PANTHER" id="PTHR13414">
    <property type="entry name" value="HUEL-CATION TRANSPORTER"/>
    <property type="match status" value="1"/>
</dbReference>
<dbReference type="PANTHER" id="PTHR13414:SF9">
    <property type="entry name" value="PROTON-COUPLED ZINC ANTIPORTER SLC30A9, MITOCHONDRIAL"/>
    <property type="match status" value="1"/>
</dbReference>
<comment type="subcellular location">
    <subcellularLocation>
        <location evidence="1">Membrane</location>
        <topology evidence="1">Multi-pass membrane protein</topology>
    </subcellularLocation>
</comment>
<dbReference type="InterPro" id="IPR040177">
    <property type="entry name" value="SLC30A9"/>
</dbReference>
<feature type="region of interest" description="Disordered" evidence="7">
    <location>
        <begin position="296"/>
        <end position="325"/>
    </location>
</feature>
<evidence type="ECO:0000256" key="4">
    <source>
        <dbReference type="ARBA" id="ARBA00022906"/>
    </source>
</evidence>
<feature type="transmembrane region" description="Helical" evidence="8">
    <location>
        <begin position="75"/>
        <end position="96"/>
    </location>
</feature>
<accession>A0A423PUF8</accession>
<dbReference type="NCBIfam" id="TIGR01297">
    <property type="entry name" value="CDF"/>
    <property type="match status" value="1"/>
</dbReference>
<feature type="domain" description="Cation efflux protein transmembrane" evidence="9">
    <location>
        <begin position="10"/>
        <end position="214"/>
    </location>
</feature>
<evidence type="ECO:0000313" key="10">
    <source>
        <dbReference type="EMBL" id="ROO29191.1"/>
    </source>
</evidence>
<evidence type="ECO:0000256" key="3">
    <source>
        <dbReference type="ARBA" id="ARBA00022692"/>
    </source>
</evidence>
<reference evidence="10 11" key="1">
    <citation type="submission" date="2013-10" db="EMBL/GenBank/DDBJ databases">
        <title>Salinisphaera orenii MK-B5 Genome Sequencing.</title>
        <authorList>
            <person name="Lai Q."/>
            <person name="Li C."/>
            <person name="Shao Z."/>
        </authorList>
    </citation>
    <scope>NUCLEOTIDE SEQUENCE [LARGE SCALE GENOMIC DNA]</scope>
    <source>
        <strain evidence="10 11">MK-B5</strain>
    </source>
</reference>
<dbReference type="Gene3D" id="1.20.1510.10">
    <property type="entry name" value="Cation efflux protein transmembrane domain"/>
    <property type="match status" value="1"/>
</dbReference>
<keyword evidence="11" id="KW-1185">Reference proteome</keyword>
<evidence type="ECO:0000256" key="5">
    <source>
        <dbReference type="ARBA" id="ARBA00022989"/>
    </source>
</evidence>
<keyword evidence="5 8" id="KW-1133">Transmembrane helix</keyword>
<dbReference type="AlphaFoldDB" id="A0A423PUF8"/>
<dbReference type="GO" id="GO:0006829">
    <property type="term" value="P:zinc ion transport"/>
    <property type="evidence" value="ECO:0007669"/>
    <property type="project" value="UniProtKB-KW"/>
</dbReference>
<dbReference type="EMBL" id="AYKH01000005">
    <property type="protein sequence ID" value="ROO29191.1"/>
    <property type="molecule type" value="Genomic_DNA"/>
</dbReference>
<dbReference type="SUPFAM" id="SSF161111">
    <property type="entry name" value="Cation efflux protein transmembrane domain-like"/>
    <property type="match status" value="1"/>
</dbReference>
<dbReference type="Gene3D" id="3.30.70.1350">
    <property type="entry name" value="Cation efflux protein, cytoplasmic domain"/>
    <property type="match status" value="1"/>
</dbReference>
<evidence type="ECO:0000256" key="6">
    <source>
        <dbReference type="ARBA" id="ARBA00023136"/>
    </source>
</evidence>
<gene>
    <name evidence="10" type="ORF">SAOR_03800</name>
</gene>
<keyword evidence="4" id="KW-0864">Zinc transport</keyword>
<keyword evidence="2" id="KW-0813">Transport</keyword>